<evidence type="ECO:0000313" key="2">
    <source>
        <dbReference type="EMBL" id="VDD78958.1"/>
    </source>
</evidence>
<evidence type="ECO:0000313" key="3">
    <source>
        <dbReference type="Proteomes" id="UP000267029"/>
    </source>
</evidence>
<feature type="compositionally biased region" description="Acidic residues" evidence="1">
    <location>
        <begin position="35"/>
        <end position="45"/>
    </location>
</feature>
<accession>A0A3P6HK65</accession>
<organism evidence="2 3">
    <name type="scientific">Mesocestoides corti</name>
    <name type="common">Flatworm</name>
    <dbReference type="NCBI Taxonomy" id="53468"/>
    <lineage>
        <taxon>Eukaryota</taxon>
        <taxon>Metazoa</taxon>
        <taxon>Spiralia</taxon>
        <taxon>Lophotrochozoa</taxon>
        <taxon>Platyhelminthes</taxon>
        <taxon>Cestoda</taxon>
        <taxon>Eucestoda</taxon>
        <taxon>Cyclophyllidea</taxon>
        <taxon>Mesocestoididae</taxon>
        <taxon>Mesocestoides</taxon>
    </lineage>
</organism>
<feature type="compositionally biased region" description="Basic and acidic residues" evidence="1">
    <location>
        <begin position="47"/>
        <end position="61"/>
    </location>
</feature>
<dbReference type="EMBL" id="UXSR01002875">
    <property type="protein sequence ID" value="VDD78958.1"/>
    <property type="molecule type" value="Genomic_DNA"/>
</dbReference>
<protein>
    <submittedName>
        <fullName evidence="2">Uncharacterized protein</fullName>
    </submittedName>
</protein>
<name>A0A3P6HK65_MESCO</name>
<dbReference type="Proteomes" id="UP000267029">
    <property type="component" value="Unassembled WGS sequence"/>
</dbReference>
<reference evidence="2 3" key="1">
    <citation type="submission" date="2018-10" db="EMBL/GenBank/DDBJ databases">
        <authorList>
            <consortium name="Pathogen Informatics"/>
        </authorList>
    </citation>
    <scope>NUCLEOTIDE SEQUENCE [LARGE SCALE GENOMIC DNA]</scope>
</reference>
<gene>
    <name evidence="2" type="ORF">MCOS_LOCUS4961</name>
</gene>
<proteinExistence type="predicted"/>
<keyword evidence="3" id="KW-1185">Reference proteome</keyword>
<evidence type="ECO:0000256" key="1">
    <source>
        <dbReference type="SAM" id="MobiDB-lite"/>
    </source>
</evidence>
<dbReference type="AlphaFoldDB" id="A0A3P6HK65"/>
<feature type="region of interest" description="Disordered" evidence="1">
    <location>
        <begin position="1"/>
        <end position="78"/>
    </location>
</feature>
<sequence>MLQLAAQPPEGLDAGDRVGGTTPVTSQRDLRDQPVMEEPEGEAETASEAKSDSETESDNEKQPQQQPPQPTVVERHPTALPVAAVHFHGQARLDKL</sequence>